<reference evidence="4 5" key="1">
    <citation type="submission" date="2014-09" db="EMBL/GenBank/DDBJ databases">
        <authorList>
            <person name="Regsiter A."/>
        </authorList>
    </citation>
    <scope>NUCLEOTIDE SEQUENCE [LARGE SCALE GENOMIC DNA]</scope>
</reference>
<keyword evidence="2" id="KW-0472">Membrane</keyword>
<name>A0A0U5FLI7_XANCI</name>
<keyword evidence="2" id="KW-1133">Transmembrane helix</keyword>
<feature type="transmembrane region" description="Helical" evidence="2">
    <location>
        <begin position="168"/>
        <end position="191"/>
    </location>
</feature>
<gene>
    <name evidence="4" type="ORF">XAC3562_550001</name>
</gene>
<keyword evidence="3" id="KW-0732">Signal</keyword>
<feature type="signal peptide" evidence="3">
    <location>
        <begin position="1"/>
        <end position="21"/>
    </location>
</feature>
<keyword evidence="2" id="KW-0812">Transmembrane</keyword>
<keyword evidence="1" id="KW-0175">Coiled coil</keyword>
<evidence type="ECO:0000256" key="1">
    <source>
        <dbReference type="SAM" id="Coils"/>
    </source>
</evidence>
<evidence type="ECO:0000313" key="4">
    <source>
        <dbReference type="EMBL" id="CEG17110.1"/>
    </source>
</evidence>
<evidence type="ECO:0000256" key="3">
    <source>
        <dbReference type="SAM" id="SignalP"/>
    </source>
</evidence>
<dbReference type="EMBL" id="CCXZ01000150">
    <property type="protein sequence ID" value="CEG17110.1"/>
    <property type="molecule type" value="Genomic_DNA"/>
</dbReference>
<proteinExistence type="predicted"/>
<protein>
    <recommendedName>
        <fullName evidence="6">Relaxation protein</fullName>
    </recommendedName>
</protein>
<evidence type="ECO:0000313" key="5">
    <source>
        <dbReference type="Proteomes" id="UP000052230"/>
    </source>
</evidence>
<sequence>MTVVVAEMAAAAAAAAAAVVAAAVVAVVDSRNTCSKLNHRENTMDMQNTSALPDVNGSVRTLKESIQALAAMIGTLQRREHALDDLVREQLQLLQSAVNSADQRVNRVVESALPRLTQLSNQALTQTLEPAAERFNKKMATAEQTVQQATRRYAHAQHSLETTTTRRMWIASIALLVAGVISLVVAGYALYSTKAAIAEAAQLRAEITFLDRVARANLVACGKDRLCAEIDKKGPRYGDGSQYRVIALRPSPAQ</sequence>
<keyword evidence="5" id="KW-1185">Reference proteome</keyword>
<evidence type="ECO:0000256" key="2">
    <source>
        <dbReference type="SAM" id="Phobius"/>
    </source>
</evidence>
<evidence type="ECO:0008006" key="6">
    <source>
        <dbReference type="Google" id="ProtNLM"/>
    </source>
</evidence>
<accession>A0A0U5FLI7</accession>
<dbReference type="AlphaFoldDB" id="A0A0U5FLI7"/>
<feature type="chain" id="PRO_5006857087" description="Relaxation protein" evidence="3">
    <location>
        <begin position="22"/>
        <end position="254"/>
    </location>
</feature>
<feature type="coiled-coil region" evidence="1">
    <location>
        <begin position="132"/>
        <end position="159"/>
    </location>
</feature>
<dbReference type="Proteomes" id="UP000052230">
    <property type="component" value="Unassembled WGS sequence"/>
</dbReference>
<organism evidence="4 5">
    <name type="scientific">Xanthomonas citri pv. citri</name>
    <dbReference type="NCBI Taxonomy" id="611301"/>
    <lineage>
        <taxon>Bacteria</taxon>
        <taxon>Pseudomonadati</taxon>
        <taxon>Pseudomonadota</taxon>
        <taxon>Gammaproteobacteria</taxon>
        <taxon>Lysobacterales</taxon>
        <taxon>Lysobacteraceae</taxon>
        <taxon>Xanthomonas</taxon>
    </lineage>
</organism>
<comment type="caution">
    <text evidence="4">The sequence shown here is derived from an EMBL/GenBank/DDBJ whole genome shotgun (WGS) entry which is preliminary data.</text>
</comment>